<dbReference type="EMBL" id="NKUJ01000346">
    <property type="protein sequence ID" value="RMJ07359.1"/>
    <property type="molecule type" value="Genomic_DNA"/>
</dbReference>
<protein>
    <recommendedName>
        <fullName evidence="1">DUF6546 domain-containing protein</fullName>
    </recommendedName>
</protein>
<accession>A0A3M2RQ84</accession>
<evidence type="ECO:0000259" key="1">
    <source>
        <dbReference type="Pfam" id="PF20183"/>
    </source>
</evidence>
<dbReference type="AlphaFoldDB" id="A0A3M2RQ84"/>
<evidence type="ECO:0000313" key="3">
    <source>
        <dbReference type="Proteomes" id="UP000277212"/>
    </source>
</evidence>
<proteinExistence type="predicted"/>
<sequence length="585" mass="68213">MNWLSLPPEMRNMILERLLDHKEIAPYATVSKEWRAVIEKRKFSHLKLHPTCLDFLAQLAEEQTAQIDHIWLNIELKRYTCRACGSDESGTWSRLNDKIIAASVARLFSILANWNWKKAKFERHLTLELNTYSPSDSEHWFKNCYVGAPGEDKFEVLAQSGNGAHDPRHGWWHGRNTKAPPDGALRRPFEPSHVNFEKDAQELPLVHVVTKFMLRRQCRRQLDPLALSHLWSKLPRLEEIRYEPWQLSIRDTYHWWERNYEEMISRRLPRSIKKVTIFEDFNENYLDLFQLSRGPEPWLNIDRLRIPTPAVGAAFAARSRQLEHLSVAFLIDAHDFFNACQPHWRWDRLVSLSLTSRTISKTTPHETNKLLRVAAKVALNMPKLERMVLWNGSRGVACSFTYCQGDDAKSLVWEGTWDLKLEPEVLDAWGTVEKRVLTDEIGSHGDAIKYLGLQSVVDELPNYRVEMDNTFHPYLTACLGFFSSQQQQQQKQQQQQQQDSFPLYVVTTLTDYEFCRPVLRSGRRVSRARGRRRAAAAIAAARNLERLISWCVDHGYVAPWWRRRARGRTPVPYTHLRAPETEAAL</sequence>
<evidence type="ECO:0000313" key="2">
    <source>
        <dbReference type="EMBL" id="RMJ07359.1"/>
    </source>
</evidence>
<dbReference type="OrthoDB" id="4688861at2759"/>
<comment type="caution">
    <text evidence="2">The sequence shown here is derived from an EMBL/GenBank/DDBJ whole genome shotgun (WGS) entry which is preliminary data.</text>
</comment>
<feature type="non-terminal residue" evidence="2">
    <location>
        <position position="585"/>
    </location>
</feature>
<dbReference type="Proteomes" id="UP000277212">
    <property type="component" value="Unassembled WGS sequence"/>
</dbReference>
<dbReference type="InterPro" id="IPR046676">
    <property type="entry name" value="DUF6546"/>
</dbReference>
<dbReference type="Pfam" id="PF20183">
    <property type="entry name" value="DUF6546"/>
    <property type="match status" value="1"/>
</dbReference>
<keyword evidence="3" id="KW-1185">Reference proteome</keyword>
<gene>
    <name evidence="2" type="ORF">CDV36_013031</name>
</gene>
<reference evidence="2 3" key="1">
    <citation type="submission" date="2017-06" db="EMBL/GenBank/DDBJ databases">
        <title>Comparative genomic analysis of Ambrosia Fusariam Clade fungi.</title>
        <authorList>
            <person name="Stajich J.E."/>
            <person name="Carrillo J."/>
            <person name="Kijimoto T."/>
            <person name="Eskalen A."/>
            <person name="O'Donnell K."/>
            <person name="Kasson M."/>
        </authorList>
    </citation>
    <scope>NUCLEOTIDE SEQUENCE [LARGE SCALE GENOMIC DNA]</scope>
    <source>
        <strain evidence="2">UCR3666</strain>
    </source>
</reference>
<name>A0A3M2RQ84_9HYPO</name>
<organism evidence="2 3">
    <name type="scientific">Fusarium kuroshium</name>
    <dbReference type="NCBI Taxonomy" id="2010991"/>
    <lineage>
        <taxon>Eukaryota</taxon>
        <taxon>Fungi</taxon>
        <taxon>Dikarya</taxon>
        <taxon>Ascomycota</taxon>
        <taxon>Pezizomycotina</taxon>
        <taxon>Sordariomycetes</taxon>
        <taxon>Hypocreomycetidae</taxon>
        <taxon>Hypocreales</taxon>
        <taxon>Nectriaceae</taxon>
        <taxon>Fusarium</taxon>
        <taxon>Fusarium solani species complex</taxon>
    </lineage>
</organism>
<feature type="domain" description="DUF6546" evidence="1">
    <location>
        <begin position="268"/>
        <end position="457"/>
    </location>
</feature>